<dbReference type="AlphaFoldDB" id="A0A1T2KZ72"/>
<feature type="compositionally biased region" description="Polar residues" evidence="1">
    <location>
        <begin position="375"/>
        <end position="387"/>
    </location>
</feature>
<feature type="compositionally biased region" description="Low complexity" evidence="1">
    <location>
        <begin position="324"/>
        <end position="335"/>
    </location>
</feature>
<feature type="region of interest" description="Disordered" evidence="1">
    <location>
        <begin position="324"/>
        <end position="387"/>
    </location>
</feature>
<feature type="compositionally biased region" description="Low complexity" evidence="1">
    <location>
        <begin position="357"/>
        <end position="374"/>
    </location>
</feature>
<feature type="region of interest" description="Disordered" evidence="1">
    <location>
        <begin position="484"/>
        <end position="516"/>
    </location>
</feature>
<gene>
    <name evidence="2" type="ORF">BOW52_09195</name>
</gene>
<comment type="caution">
    <text evidence="2">The sequence shown here is derived from an EMBL/GenBank/DDBJ whole genome shotgun (WGS) entry which is preliminary data.</text>
</comment>
<feature type="compositionally biased region" description="Basic residues" evidence="1">
    <location>
        <begin position="29"/>
        <end position="44"/>
    </location>
</feature>
<sequence>MPSADDVNSGGNYNNSEHTESDNEFRFVTNKKTRVRKRLQKRMHPASSDEEDYTQNKSRRTHGQKHYPASKTNQDFGAQKHIAVISGDKIYSKLEVGDITVTNFIRDTIGTAKSVKRTRKGEIAVECHSAKHLQTLLSQTSIANKNITVRQPKNLLQTQGVIKKVGLSERISEVKNELNKNDHFHPVIDVRRLQNRHRQDSQAVLITFKGHTLPKSVYIGFMEYKVEKYIRHPLRCTTCQGYNHSANECKSKIKCPRCSGEHKYSECTVPDTDKKCPNCGNPHSAGYKGCTYHKTQVKIIKTQTLDNISYASAVKRVKTQAASTFNNNAKTNTNNYIIEPPKPQRPARTPRPRTQPKPHTQTSSPTLTSNPTLTHKSNQSITNPQPNLQITLDKNKYNATITVDIVDFLNFFREAARVVALGAVSKEPSESVRDRLTLVANTCLGTNIPKGELQKQNQQNIENSPEKWGLLNSMIASLINPTDKLSRKNSNQQHKTTHIPLTPDIQVIDTTQNTQY</sequence>
<proteinExistence type="predicted"/>
<dbReference type="EMBL" id="MPRK01000213">
    <property type="protein sequence ID" value="OOZ38145.1"/>
    <property type="molecule type" value="Genomic_DNA"/>
</dbReference>
<reference evidence="2 3" key="1">
    <citation type="submission" date="2016-11" db="EMBL/GenBank/DDBJ databases">
        <title>Mixed transmission modes and dynamic genome evolution in an obligate animal-bacterial symbiosis.</title>
        <authorList>
            <person name="Russell S.L."/>
            <person name="Corbett-Detig R.B."/>
            <person name="Cavanaugh C.M."/>
        </authorList>
    </citation>
    <scope>NUCLEOTIDE SEQUENCE [LARGE SCALE GENOMIC DNA]</scope>
    <source>
        <strain evidence="2">Sp-SM6</strain>
    </source>
</reference>
<accession>A0A1T2KZ72</accession>
<dbReference type="Proteomes" id="UP000190198">
    <property type="component" value="Unassembled WGS sequence"/>
</dbReference>
<evidence type="ECO:0000256" key="1">
    <source>
        <dbReference type="SAM" id="MobiDB-lite"/>
    </source>
</evidence>
<evidence type="ECO:0000313" key="2">
    <source>
        <dbReference type="EMBL" id="OOZ38145.1"/>
    </source>
</evidence>
<feature type="region of interest" description="Disordered" evidence="1">
    <location>
        <begin position="1"/>
        <end position="72"/>
    </location>
</feature>
<protein>
    <submittedName>
        <fullName evidence="2">Uncharacterized protein</fullName>
    </submittedName>
</protein>
<organism evidence="2 3">
    <name type="scientific">Solemya elarraichensis gill symbiont</name>
    <dbReference type="NCBI Taxonomy" id="1918949"/>
    <lineage>
        <taxon>Bacteria</taxon>
        <taxon>Pseudomonadati</taxon>
        <taxon>Pseudomonadota</taxon>
        <taxon>Gammaproteobacteria</taxon>
        <taxon>sulfur-oxidizing symbionts</taxon>
    </lineage>
</organism>
<name>A0A1T2KZ72_9GAMM</name>
<keyword evidence="3" id="KW-1185">Reference proteome</keyword>
<evidence type="ECO:0000313" key="3">
    <source>
        <dbReference type="Proteomes" id="UP000190198"/>
    </source>
</evidence>